<dbReference type="PROSITE" id="PS51277">
    <property type="entry name" value="BURP"/>
    <property type="match status" value="1"/>
</dbReference>
<proteinExistence type="predicted"/>
<feature type="domain" description="BURP" evidence="6">
    <location>
        <begin position="128"/>
        <end position="320"/>
    </location>
</feature>
<feature type="domain" description="GRF-type" evidence="7">
    <location>
        <begin position="42"/>
        <end position="88"/>
    </location>
</feature>
<evidence type="ECO:0000256" key="2">
    <source>
        <dbReference type="ARBA" id="ARBA00022729"/>
    </source>
</evidence>
<sequence>MIKSPSSISASMSKNARCASMSNNQIFYTSGSMFHRNKRMECFCQDESVLRSVSDVNNINYGKQFWDCKNYRNHMDKGSDFFKWLGDEFVDEKDLKFERQKKKIKKLKNELALAGTVASHSDIEGKVLFLESDLYPGKIFRGLQKLSDVQPFRSIGWLPIEKENQRSKNVIEKESYSLDEICGGPPAIGEDKLCATSLESMKDFAISKLGTNIKSFSGYFAKNQDQYVVEEVKKIADKGVMCHKLNLGKDVFYCHQVNASTTYMVPLIASDGTTVKALAACHHDTRGMNPNLLDEVLKVKPGTVPVCHFVGNKAVAWLPIPVTSDIHDHPCAI</sequence>
<keyword evidence="3 5" id="KW-0863">Zinc-finger</keyword>
<keyword evidence="1" id="KW-0479">Metal-binding</keyword>
<evidence type="ECO:0000259" key="6">
    <source>
        <dbReference type="PROSITE" id="PS51277"/>
    </source>
</evidence>
<keyword evidence="2" id="KW-0732">Signal</keyword>
<evidence type="ECO:0000313" key="8">
    <source>
        <dbReference type="EMBL" id="KAI5431668.1"/>
    </source>
</evidence>
<evidence type="ECO:0000256" key="3">
    <source>
        <dbReference type="ARBA" id="ARBA00022771"/>
    </source>
</evidence>
<gene>
    <name evidence="8" type="ORF">KIW84_035724</name>
</gene>
<comment type="caution">
    <text evidence="8">The sequence shown here is derived from an EMBL/GenBank/DDBJ whole genome shotgun (WGS) entry which is preliminary data.</text>
</comment>
<dbReference type="PANTHER" id="PTHR31236:SF35">
    <property type="entry name" value="ABUNDANT PROTEIN, PUTATIVE-RELATED"/>
    <property type="match status" value="1"/>
</dbReference>
<dbReference type="InterPro" id="IPR004873">
    <property type="entry name" value="BURP_dom"/>
</dbReference>
<reference evidence="8 9" key="1">
    <citation type="journal article" date="2022" name="Nat. Genet.">
        <title>Improved pea reference genome and pan-genome highlight genomic features and evolutionary characteristics.</title>
        <authorList>
            <person name="Yang T."/>
            <person name="Liu R."/>
            <person name="Luo Y."/>
            <person name="Hu S."/>
            <person name="Wang D."/>
            <person name="Wang C."/>
            <person name="Pandey M.K."/>
            <person name="Ge S."/>
            <person name="Xu Q."/>
            <person name="Li N."/>
            <person name="Li G."/>
            <person name="Huang Y."/>
            <person name="Saxena R.K."/>
            <person name="Ji Y."/>
            <person name="Li M."/>
            <person name="Yan X."/>
            <person name="He Y."/>
            <person name="Liu Y."/>
            <person name="Wang X."/>
            <person name="Xiang C."/>
            <person name="Varshney R.K."/>
            <person name="Ding H."/>
            <person name="Gao S."/>
            <person name="Zong X."/>
        </authorList>
    </citation>
    <scope>NUCLEOTIDE SEQUENCE [LARGE SCALE GENOMIC DNA]</scope>
    <source>
        <strain evidence="8 9">cv. Zhongwan 6</strain>
    </source>
</reference>
<accession>A0A9D4Y227</accession>
<evidence type="ECO:0000256" key="5">
    <source>
        <dbReference type="PROSITE-ProRule" id="PRU01343"/>
    </source>
</evidence>
<protein>
    <recommendedName>
        <fullName evidence="10">BURP domain-containing protein</fullName>
    </recommendedName>
</protein>
<dbReference type="SMART" id="SM01045">
    <property type="entry name" value="BURP"/>
    <property type="match status" value="1"/>
</dbReference>
<name>A0A9D4Y227_PEA</name>
<dbReference type="InterPro" id="IPR010666">
    <property type="entry name" value="Znf_GRF"/>
</dbReference>
<dbReference type="AlphaFoldDB" id="A0A9D4Y227"/>
<dbReference type="EMBL" id="JAMSHJ010000003">
    <property type="protein sequence ID" value="KAI5431668.1"/>
    <property type="molecule type" value="Genomic_DNA"/>
</dbReference>
<evidence type="ECO:0008006" key="10">
    <source>
        <dbReference type="Google" id="ProtNLM"/>
    </source>
</evidence>
<evidence type="ECO:0000313" key="9">
    <source>
        <dbReference type="Proteomes" id="UP001058974"/>
    </source>
</evidence>
<dbReference type="Gramene" id="Psat03G0572400-T1">
    <property type="protein sequence ID" value="KAI5431668.1"/>
    <property type="gene ID" value="KIW84_035724"/>
</dbReference>
<dbReference type="PROSITE" id="PS51999">
    <property type="entry name" value="ZF_GRF"/>
    <property type="match status" value="1"/>
</dbReference>
<evidence type="ECO:0000259" key="7">
    <source>
        <dbReference type="PROSITE" id="PS51999"/>
    </source>
</evidence>
<keyword evidence="9" id="KW-1185">Reference proteome</keyword>
<dbReference type="PANTHER" id="PTHR31236">
    <property type="entry name" value="BURP DOMAIN PROTEIN USPL1-LIKE"/>
    <property type="match status" value="1"/>
</dbReference>
<dbReference type="InterPro" id="IPR044816">
    <property type="entry name" value="BURP"/>
</dbReference>
<keyword evidence="4" id="KW-0862">Zinc</keyword>
<organism evidence="8 9">
    <name type="scientific">Pisum sativum</name>
    <name type="common">Garden pea</name>
    <name type="synonym">Lathyrus oleraceus</name>
    <dbReference type="NCBI Taxonomy" id="3888"/>
    <lineage>
        <taxon>Eukaryota</taxon>
        <taxon>Viridiplantae</taxon>
        <taxon>Streptophyta</taxon>
        <taxon>Embryophyta</taxon>
        <taxon>Tracheophyta</taxon>
        <taxon>Spermatophyta</taxon>
        <taxon>Magnoliopsida</taxon>
        <taxon>eudicotyledons</taxon>
        <taxon>Gunneridae</taxon>
        <taxon>Pentapetalae</taxon>
        <taxon>rosids</taxon>
        <taxon>fabids</taxon>
        <taxon>Fabales</taxon>
        <taxon>Fabaceae</taxon>
        <taxon>Papilionoideae</taxon>
        <taxon>50 kb inversion clade</taxon>
        <taxon>NPAAA clade</taxon>
        <taxon>Hologalegina</taxon>
        <taxon>IRL clade</taxon>
        <taxon>Fabeae</taxon>
        <taxon>Lathyrus</taxon>
    </lineage>
</organism>
<dbReference type="Proteomes" id="UP001058974">
    <property type="component" value="Chromosome 3"/>
</dbReference>
<dbReference type="GO" id="GO:0008270">
    <property type="term" value="F:zinc ion binding"/>
    <property type="evidence" value="ECO:0007669"/>
    <property type="project" value="UniProtKB-KW"/>
</dbReference>
<evidence type="ECO:0000256" key="1">
    <source>
        <dbReference type="ARBA" id="ARBA00022723"/>
    </source>
</evidence>
<dbReference type="Pfam" id="PF03181">
    <property type="entry name" value="BURP"/>
    <property type="match status" value="1"/>
</dbReference>
<evidence type="ECO:0000256" key="4">
    <source>
        <dbReference type="ARBA" id="ARBA00022833"/>
    </source>
</evidence>